<gene>
    <name evidence="3" type="ORF">sscle_04g039000</name>
</gene>
<dbReference type="Gene3D" id="3.60.70.12">
    <property type="entry name" value="L-amino peptidase D-ALA esterase/amidase"/>
    <property type="match status" value="2"/>
</dbReference>
<dbReference type="InterPro" id="IPR016117">
    <property type="entry name" value="ArgJ-like_dom_sf"/>
</dbReference>
<proteinExistence type="inferred from homology"/>
<dbReference type="VEuPathDB" id="FungiDB:sscle_04g039000"/>
<organism evidence="3 4">
    <name type="scientific">Sclerotinia sclerotiorum (strain ATCC 18683 / 1980 / Ss-1)</name>
    <name type="common">White mold</name>
    <name type="synonym">Whetzelinia sclerotiorum</name>
    <dbReference type="NCBI Taxonomy" id="665079"/>
    <lineage>
        <taxon>Eukaryota</taxon>
        <taxon>Fungi</taxon>
        <taxon>Dikarya</taxon>
        <taxon>Ascomycota</taxon>
        <taxon>Pezizomycotina</taxon>
        <taxon>Leotiomycetes</taxon>
        <taxon>Helotiales</taxon>
        <taxon>Sclerotiniaceae</taxon>
        <taxon>Sclerotinia</taxon>
    </lineage>
</organism>
<dbReference type="PANTHER" id="PTHR36512">
    <property type="entry name" value="D-AMINOPEPTIDASE"/>
    <property type="match status" value="1"/>
</dbReference>
<comment type="similarity">
    <text evidence="1">Belongs to the peptidase S58 family.</text>
</comment>
<evidence type="ECO:0000313" key="4">
    <source>
        <dbReference type="Proteomes" id="UP000177798"/>
    </source>
</evidence>
<evidence type="ECO:0000256" key="2">
    <source>
        <dbReference type="SAM" id="MobiDB-lite"/>
    </source>
</evidence>
<reference evidence="4" key="1">
    <citation type="journal article" date="2017" name="Genome Biol. Evol.">
        <title>The complete genome sequence of the phytopathogenic fungus Sclerotinia sclerotiorum reveals insights into the genome architecture of broad host range pathogens.</title>
        <authorList>
            <person name="Derbyshire M."/>
            <person name="Denton-Giles M."/>
            <person name="Hegedus D."/>
            <person name="Seifbarghy S."/>
            <person name="Rollins J."/>
            <person name="van Kan J."/>
            <person name="Seidl M.F."/>
            <person name="Faino L."/>
            <person name="Mbengue M."/>
            <person name="Navaud O."/>
            <person name="Raffaele S."/>
            <person name="Hammond-Kosack K."/>
            <person name="Heard S."/>
            <person name="Oliver R."/>
        </authorList>
    </citation>
    <scope>NUCLEOTIDE SEQUENCE [LARGE SCALE GENOMIC DNA]</scope>
    <source>
        <strain evidence="4">ATCC 18683 / 1980 / Ss-1</strain>
    </source>
</reference>
<dbReference type="EMBL" id="CP017817">
    <property type="protein sequence ID" value="APA09130.1"/>
    <property type="molecule type" value="Genomic_DNA"/>
</dbReference>
<dbReference type="SUPFAM" id="SSF56266">
    <property type="entry name" value="DmpA/ArgJ-like"/>
    <property type="match status" value="1"/>
</dbReference>
<evidence type="ECO:0000256" key="1">
    <source>
        <dbReference type="ARBA" id="ARBA00007068"/>
    </source>
</evidence>
<evidence type="ECO:0000313" key="3">
    <source>
        <dbReference type="EMBL" id="APA09130.1"/>
    </source>
</evidence>
<protein>
    <submittedName>
        <fullName evidence="3">Uncharacterized protein</fullName>
    </submittedName>
</protein>
<feature type="region of interest" description="Disordered" evidence="2">
    <location>
        <begin position="89"/>
        <end position="111"/>
    </location>
</feature>
<accession>A0A1D9Q2E5</accession>
<dbReference type="PANTHER" id="PTHR36512:SF3">
    <property type="entry name" value="BLR5678 PROTEIN"/>
    <property type="match status" value="1"/>
</dbReference>
<dbReference type="Proteomes" id="UP000177798">
    <property type="component" value="Chromosome 4"/>
</dbReference>
<name>A0A1D9Q2E5_SCLS1</name>
<dbReference type="AlphaFoldDB" id="A0A1D9Q2E5"/>
<dbReference type="InterPro" id="IPR005321">
    <property type="entry name" value="Peptidase_S58_DmpA"/>
</dbReference>
<dbReference type="OrthoDB" id="2107894at2759"/>
<dbReference type="Pfam" id="PF03576">
    <property type="entry name" value="Peptidase_S58"/>
    <property type="match status" value="1"/>
</dbReference>
<sequence>MSTIRLTSKDIGYIPGQLPPGPKNSILDVPGVHVGQNTVGKDGEDARKGATVIFPRHPDDINIPCYAGLHTLNGNGELTSSYQTKDWGYSNTEQSSKHSGNECLTSPQKKENRIKEISHNYGTPIVGETADFILNDIYSSPLTLEDVRPAFENALTQQEVQEDQYGGGAVGLSQFGGHGLGRNHSGDIILALSTGNKTNELVDEPQVDGLSKIEANDIKIIKNESIETLFRAASEATEEEILNFMIVGRDGRTGFKGCRLEGLPVDRVRELVKKYRVDIDDGSCLSSGEYLALQNKGVQ</sequence>